<comment type="caution">
    <text evidence="2">The sequence shown here is derived from an EMBL/GenBank/DDBJ whole genome shotgun (WGS) entry which is preliminary data.</text>
</comment>
<protein>
    <submittedName>
        <fullName evidence="2">Uncharacterized protein</fullName>
    </submittedName>
</protein>
<gene>
    <name evidence="2" type="ORF">GAK30_01116</name>
</gene>
<name>A0A7V8JR20_9BURK</name>
<keyword evidence="1" id="KW-0472">Membrane</keyword>
<sequence length="345" mass="38983">MTTPSGSNSFAIQDTSVPALSTPRDLLVLRADHYCAASHQLLRQARRTGRVEIVVVADTRRRHFHYEGALHVTFSRETAQALGLPVRRDMQWRCGDYAYYLAASAYPGFRHLWLIETDLRLSFDNLDDFFRHFDGCDADLLTSGLRPADPQWSWTRHVTALRPVAYRCFFPLTRVSRDACTHLQVQRRAAPNALANDESFTATVLVNDGYDCRELDHVVPGLYAEPGFSFDFPVLDRAYERMPVTGQIYHPVLRDRPYLKRLRRYHGFRRNRRAAFHEACKAYGVAPQKVVRLVRSSAMALGAAILLAVVVAFEGPKTAEALMQVVAAALLLSAGVLALRRQPQI</sequence>
<dbReference type="EMBL" id="WNDQ01000011">
    <property type="protein sequence ID" value="KAF1022528.1"/>
    <property type="molecule type" value="Genomic_DNA"/>
</dbReference>
<feature type="transmembrane region" description="Helical" evidence="1">
    <location>
        <begin position="298"/>
        <end position="315"/>
    </location>
</feature>
<dbReference type="AlphaFoldDB" id="A0A7V8JR20"/>
<evidence type="ECO:0000313" key="3">
    <source>
        <dbReference type="Proteomes" id="UP000461670"/>
    </source>
</evidence>
<keyword evidence="1" id="KW-1133">Transmembrane helix</keyword>
<feature type="transmembrane region" description="Helical" evidence="1">
    <location>
        <begin position="321"/>
        <end position="339"/>
    </location>
</feature>
<keyword evidence="1" id="KW-0812">Transmembrane</keyword>
<proteinExistence type="predicted"/>
<reference evidence="3" key="1">
    <citation type="journal article" date="2020" name="MBio">
        <title>Horizontal gene transfer to a defensive symbiont with a reduced genome amongst a multipartite beetle microbiome.</title>
        <authorList>
            <person name="Waterworth S.C."/>
            <person name="Florez L.V."/>
            <person name="Rees E.R."/>
            <person name="Hertweck C."/>
            <person name="Kaltenpoth M."/>
            <person name="Kwan J.C."/>
        </authorList>
    </citation>
    <scope>NUCLEOTIDE SEQUENCE [LARGE SCALE GENOMIC DNA]</scope>
</reference>
<organism evidence="2 3">
    <name type="scientific">Paracidovorax wautersii</name>
    <dbReference type="NCBI Taxonomy" id="1177982"/>
    <lineage>
        <taxon>Bacteria</taxon>
        <taxon>Pseudomonadati</taxon>
        <taxon>Pseudomonadota</taxon>
        <taxon>Betaproteobacteria</taxon>
        <taxon>Burkholderiales</taxon>
        <taxon>Comamonadaceae</taxon>
        <taxon>Paracidovorax</taxon>
    </lineage>
</organism>
<evidence type="ECO:0000256" key="1">
    <source>
        <dbReference type="SAM" id="Phobius"/>
    </source>
</evidence>
<evidence type="ECO:0000313" key="2">
    <source>
        <dbReference type="EMBL" id="KAF1022528.1"/>
    </source>
</evidence>
<dbReference type="Proteomes" id="UP000461670">
    <property type="component" value="Unassembled WGS sequence"/>
</dbReference>
<accession>A0A7V8JR20</accession>